<dbReference type="GO" id="GO:0003677">
    <property type="term" value="F:DNA binding"/>
    <property type="evidence" value="ECO:0007669"/>
    <property type="project" value="UniProtKB-UniRule"/>
</dbReference>
<dbReference type="EMBL" id="CAJQZC010000008">
    <property type="protein sequence ID" value="CAG4910797.1"/>
    <property type="molecule type" value="Genomic_DNA"/>
</dbReference>
<dbReference type="Pfam" id="PF00440">
    <property type="entry name" value="TetR_N"/>
    <property type="match status" value="1"/>
</dbReference>
<evidence type="ECO:0000256" key="4">
    <source>
        <dbReference type="ARBA" id="ARBA00023163"/>
    </source>
</evidence>
<keyword evidence="4" id="KW-0804">Transcription</keyword>
<keyword evidence="2" id="KW-0805">Transcription regulation</keyword>
<evidence type="ECO:0000313" key="7">
    <source>
        <dbReference type="EMBL" id="CAG4910797.1"/>
    </source>
</evidence>
<dbReference type="SUPFAM" id="SSF46689">
    <property type="entry name" value="Homeodomain-like"/>
    <property type="match status" value="1"/>
</dbReference>
<dbReference type="InterPro" id="IPR001647">
    <property type="entry name" value="HTH_TetR"/>
</dbReference>
<evidence type="ECO:0000256" key="2">
    <source>
        <dbReference type="ARBA" id="ARBA00023015"/>
    </source>
</evidence>
<evidence type="ECO:0000256" key="1">
    <source>
        <dbReference type="ARBA" id="ARBA00022491"/>
    </source>
</evidence>
<feature type="domain" description="HTH tetR-type" evidence="6">
    <location>
        <begin position="10"/>
        <end position="70"/>
    </location>
</feature>
<dbReference type="PANTHER" id="PTHR47506">
    <property type="entry name" value="TRANSCRIPTIONAL REGULATORY PROTEIN"/>
    <property type="match status" value="1"/>
</dbReference>
<name>A0A9N8RZZ0_9BURK</name>
<dbReference type="InterPro" id="IPR036271">
    <property type="entry name" value="Tet_transcr_reg_TetR-rel_C_sf"/>
</dbReference>
<dbReference type="Gene3D" id="1.10.10.60">
    <property type="entry name" value="Homeodomain-like"/>
    <property type="match status" value="1"/>
</dbReference>
<dbReference type="PRINTS" id="PR00455">
    <property type="entry name" value="HTHTETR"/>
</dbReference>
<comment type="caution">
    <text evidence="7">The sequence shown here is derived from an EMBL/GenBank/DDBJ whole genome shotgun (WGS) entry which is preliminary data.</text>
</comment>
<dbReference type="InterPro" id="IPR009057">
    <property type="entry name" value="Homeodomain-like_sf"/>
</dbReference>
<dbReference type="InterPro" id="IPR023772">
    <property type="entry name" value="DNA-bd_HTH_TetR-type_CS"/>
</dbReference>
<dbReference type="PANTHER" id="PTHR47506:SF7">
    <property type="entry name" value="TRANSCRIPTIONAL REGULATORY PROTEIN"/>
    <property type="match status" value="1"/>
</dbReference>
<feature type="DNA-binding region" description="H-T-H motif" evidence="5">
    <location>
        <begin position="33"/>
        <end position="52"/>
    </location>
</feature>
<dbReference type="SUPFAM" id="SSF48498">
    <property type="entry name" value="Tetracyclin repressor-like, C-terminal domain"/>
    <property type="match status" value="1"/>
</dbReference>
<sequence length="195" mass="20983">MPRVSREQADKNRERIEAVSAQLFRERGLNGVSVADLMAAAGLTHGGFYGHFESKDELASIACRRAIEHMRQIWAKHIAASDGDRLAARKTIVTQYLGTEHRDNPGLGCATAALAGDVAREAPDGPVRGGFIAGLKEMVAMWATQLTTRDAEKKRRQALVQVSTLIGALILARAARGDPLSDEILGAAIEELVDA</sequence>
<organism evidence="7 8">
    <name type="scientific">Paraburkholderia saeva</name>
    <dbReference type="NCBI Taxonomy" id="2777537"/>
    <lineage>
        <taxon>Bacteria</taxon>
        <taxon>Pseudomonadati</taxon>
        <taxon>Pseudomonadota</taxon>
        <taxon>Betaproteobacteria</taxon>
        <taxon>Burkholderiales</taxon>
        <taxon>Burkholderiaceae</taxon>
        <taxon>Paraburkholderia</taxon>
    </lineage>
</organism>
<evidence type="ECO:0000256" key="3">
    <source>
        <dbReference type="ARBA" id="ARBA00023125"/>
    </source>
</evidence>
<reference evidence="7" key="1">
    <citation type="submission" date="2021-04" db="EMBL/GenBank/DDBJ databases">
        <authorList>
            <person name="Vanwijnsberghe S."/>
        </authorList>
    </citation>
    <scope>NUCLEOTIDE SEQUENCE</scope>
    <source>
        <strain evidence="7">LMG 31841</strain>
    </source>
</reference>
<dbReference type="PROSITE" id="PS50977">
    <property type="entry name" value="HTH_TETR_2"/>
    <property type="match status" value="1"/>
</dbReference>
<keyword evidence="8" id="KW-1185">Reference proteome</keyword>
<evidence type="ECO:0000256" key="5">
    <source>
        <dbReference type="PROSITE-ProRule" id="PRU00335"/>
    </source>
</evidence>
<dbReference type="Gene3D" id="1.10.357.10">
    <property type="entry name" value="Tetracycline Repressor, domain 2"/>
    <property type="match status" value="1"/>
</dbReference>
<dbReference type="PROSITE" id="PS01081">
    <property type="entry name" value="HTH_TETR_1"/>
    <property type="match status" value="1"/>
</dbReference>
<proteinExistence type="predicted"/>
<accession>A0A9N8RZZ0</accession>
<evidence type="ECO:0000259" key="6">
    <source>
        <dbReference type="PROSITE" id="PS50977"/>
    </source>
</evidence>
<dbReference type="RefSeq" id="WP_228880530.1">
    <property type="nucleotide sequence ID" value="NZ_CAJQZC010000008.1"/>
</dbReference>
<gene>
    <name evidence="7" type="ORF">LMG31841_04000</name>
</gene>
<dbReference type="Proteomes" id="UP000789704">
    <property type="component" value="Unassembled WGS sequence"/>
</dbReference>
<protein>
    <recommendedName>
        <fullName evidence="6">HTH tetR-type domain-containing protein</fullName>
    </recommendedName>
</protein>
<keyword evidence="3 5" id="KW-0238">DNA-binding</keyword>
<keyword evidence="1" id="KW-0678">Repressor</keyword>
<dbReference type="AlphaFoldDB" id="A0A9N8RZZ0"/>
<evidence type="ECO:0000313" key="8">
    <source>
        <dbReference type="Proteomes" id="UP000789704"/>
    </source>
</evidence>